<dbReference type="AlphaFoldDB" id="A0A9P3GIH7"/>
<proteinExistence type="predicted"/>
<name>A0A9P3GIH7_9APHY</name>
<protein>
    <submittedName>
        <fullName evidence="2">Uncharacterized protein</fullName>
    </submittedName>
</protein>
<accession>A0A9P3GIH7</accession>
<feature type="compositionally biased region" description="Low complexity" evidence="1">
    <location>
        <begin position="282"/>
        <end position="295"/>
    </location>
</feature>
<evidence type="ECO:0000256" key="1">
    <source>
        <dbReference type="SAM" id="MobiDB-lite"/>
    </source>
</evidence>
<dbReference type="EMBL" id="BPQB01000051">
    <property type="protein sequence ID" value="GJE95717.1"/>
    <property type="molecule type" value="Genomic_DNA"/>
</dbReference>
<feature type="region of interest" description="Disordered" evidence="1">
    <location>
        <begin position="274"/>
        <end position="303"/>
    </location>
</feature>
<organism evidence="2 3">
    <name type="scientific">Phanerochaete sordida</name>
    <dbReference type="NCBI Taxonomy" id="48140"/>
    <lineage>
        <taxon>Eukaryota</taxon>
        <taxon>Fungi</taxon>
        <taxon>Dikarya</taxon>
        <taxon>Basidiomycota</taxon>
        <taxon>Agaricomycotina</taxon>
        <taxon>Agaricomycetes</taxon>
        <taxon>Polyporales</taxon>
        <taxon>Phanerochaetaceae</taxon>
        <taxon>Phanerochaete</taxon>
    </lineage>
</organism>
<gene>
    <name evidence="2" type="ORF">PsYK624_119030</name>
</gene>
<sequence length="303" mass="32972">MIQLLRASYQIRHVTLEALAKTFNIRYIDEGLGRFEGQSPWHSLSLQAYDAWWAARNSGPASPPPDGPDDPNEPPILAAYLAAAVLQRQTKAFWAFLNHPGPPEVADHSQISITERWERYAMAKLAAFPEPFRCSALFQRVYAVVAGSTTAVVFGLLPHQLRAMRRSVQRAYQNNGGQTLNDSALEGIGFTAELLLIWLRPIPATLERLDAIPKGVLCPTAESVDGMMGRAKHLALIGALSDILDLNLANPAFERCQSEARSLSKILSERLAKLPQEAQSPADGQAGGAAIDASDPLVQEADG</sequence>
<evidence type="ECO:0000313" key="2">
    <source>
        <dbReference type="EMBL" id="GJE95717.1"/>
    </source>
</evidence>
<reference evidence="2 3" key="1">
    <citation type="submission" date="2021-08" db="EMBL/GenBank/DDBJ databases">
        <title>Draft Genome Sequence of Phanerochaete sordida strain YK-624.</title>
        <authorList>
            <person name="Mori T."/>
            <person name="Dohra H."/>
            <person name="Suzuki T."/>
            <person name="Kawagishi H."/>
            <person name="Hirai H."/>
        </authorList>
    </citation>
    <scope>NUCLEOTIDE SEQUENCE [LARGE SCALE GENOMIC DNA]</scope>
    <source>
        <strain evidence="2 3">YK-624</strain>
    </source>
</reference>
<comment type="caution">
    <text evidence="2">The sequence shown here is derived from an EMBL/GenBank/DDBJ whole genome shotgun (WGS) entry which is preliminary data.</text>
</comment>
<keyword evidence="3" id="KW-1185">Reference proteome</keyword>
<evidence type="ECO:0000313" key="3">
    <source>
        <dbReference type="Proteomes" id="UP000703269"/>
    </source>
</evidence>
<dbReference type="Proteomes" id="UP000703269">
    <property type="component" value="Unassembled WGS sequence"/>
</dbReference>